<keyword evidence="2" id="KW-1185">Reference proteome</keyword>
<evidence type="ECO:0000313" key="1">
    <source>
        <dbReference type="EMBL" id="TGO53353.1"/>
    </source>
</evidence>
<evidence type="ECO:0000313" key="2">
    <source>
        <dbReference type="Proteomes" id="UP000297527"/>
    </source>
</evidence>
<protein>
    <submittedName>
        <fullName evidence="1">Uncharacterized protein</fullName>
    </submittedName>
</protein>
<sequence>MPDLSVQLGLWTAAELYTGIIVGSLPPCRKLFIIIWAKATKMPPSDVNTIGIQGSGSGRSIILQNLSRVGRAFTRSKTSPTNSTKDQASLRVGWQTLDNRPEINGYAASDRSIRPLVESQNVGNVEEDGVIWKTVGVTITEGTAISKDEADRLKSKSGNK</sequence>
<gene>
    <name evidence="1" type="ORF">BCON_0125g00190</name>
</gene>
<name>A0A4Z1I8U1_9HELO</name>
<organism evidence="1 2">
    <name type="scientific">Botryotinia convoluta</name>
    <dbReference type="NCBI Taxonomy" id="54673"/>
    <lineage>
        <taxon>Eukaryota</taxon>
        <taxon>Fungi</taxon>
        <taxon>Dikarya</taxon>
        <taxon>Ascomycota</taxon>
        <taxon>Pezizomycotina</taxon>
        <taxon>Leotiomycetes</taxon>
        <taxon>Helotiales</taxon>
        <taxon>Sclerotiniaceae</taxon>
        <taxon>Botryotinia</taxon>
    </lineage>
</organism>
<reference evidence="1 2" key="1">
    <citation type="submission" date="2017-12" db="EMBL/GenBank/DDBJ databases">
        <title>Comparative genomics of Botrytis spp.</title>
        <authorList>
            <person name="Valero-Jimenez C.A."/>
            <person name="Tapia P."/>
            <person name="Veloso J."/>
            <person name="Silva-Moreno E."/>
            <person name="Staats M."/>
            <person name="Valdes J.H."/>
            <person name="Van Kan J.A.L."/>
        </authorList>
    </citation>
    <scope>NUCLEOTIDE SEQUENCE [LARGE SCALE GENOMIC DNA]</scope>
    <source>
        <strain evidence="1 2">MUCL11595</strain>
    </source>
</reference>
<dbReference type="EMBL" id="PQXN01000125">
    <property type="protein sequence ID" value="TGO53353.1"/>
    <property type="molecule type" value="Genomic_DNA"/>
</dbReference>
<accession>A0A4Z1I8U1</accession>
<dbReference type="Proteomes" id="UP000297527">
    <property type="component" value="Unassembled WGS sequence"/>
</dbReference>
<proteinExistence type="predicted"/>
<dbReference type="AlphaFoldDB" id="A0A4Z1I8U1"/>
<comment type="caution">
    <text evidence="1">The sequence shown here is derived from an EMBL/GenBank/DDBJ whole genome shotgun (WGS) entry which is preliminary data.</text>
</comment>